<keyword evidence="2" id="KW-1185">Reference proteome</keyword>
<accession>A0AAV4EK04</accession>
<evidence type="ECO:0000313" key="2">
    <source>
        <dbReference type="Proteomes" id="UP000762676"/>
    </source>
</evidence>
<proteinExistence type="predicted"/>
<comment type="caution">
    <text evidence="1">The sequence shown here is derived from an EMBL/GenBank/DDBJ whole genome shotgun (WGS) entry which is preliminary data.</text>
</comment>
<reference evidence="1 2" key="1">
    <citation type="journal article" date="2021" name="Elife">
        <title>Chloroplast acquisition without the gene transfer in kleptoplastic sea slugs, Plakobranchus ocellatus.</title>
        <authorList>
            <person name="Maeda T."/>
            <person name="Takahashi S."/>
            <person name="Yoshida T."/>
            <person name="Shimamura S."/>
            <person name="Takaki Y."/>
            <person name="Nagai Y."/>
            <person name="Toyoda A."/>
            <person name="Suzuki Y."/>
            <person name="Arimoto A."/>
            <person name="Ishii H."/>
            <person name="Satoh N."/>
            <person name="Nishiyama T."/>
            <person name="Hasebe M."/>
            <person name="Maruyama T."/>
            <person name="Minagawa J."/>
            <person name="Obokata J."/>
            <person name="Shigenobu S."/>
        </authorList>
    </citation>
    <scope>NUCLEOTIDE SEQUENCE [LARGE SCALE GENOMIC DNA]</scope>
</reference>
<dbReference type="EMBL" id="BMAT01007256">
    <property type="protein sequence ID" value="GFR60924.1"/>
    <property type="molecule type" value="Genomic_DNA"/>
</dbReference>
<gene>
    <name evidence="1" type="ORF">ElyMa_003544100</name>
</gene>
<organism evidence="1 2">
    <name type="scientific">Elysia marginata</name>
    <dbReference type="NCBI Taxonomy" id="1093978"/>
    <lineage>
        <taxon>Eukaryota</taxon>
        <taxon>Metazoa</taxon>
        <taxon>Spiralia</taxon>
        <taxon>Lophotrochozoa</taxon>
        <taxon>Mollusca</taxon>
        <taxon>Gastropoda</taxon>
        <taxon>Heterobranchia</taxon>
        <taxon>Euthyneura</taxon>
        <taxon>Panpulmonata</taxon>
        <taxon>Sacoglossa</taxon>
        <taxon>Placobranchoidea</taxon>
        <taxon>Plakobranchidae</taxon>
        <taxon>Elysia</taxon>
    </lineage>
</organism>
<sequence>MERNPTATIGLTCSDRNYEVIIMYPDDLASLAAQSQAINVLASVDNFLSATNVECENEALFSPKQQHCQNTQKCREQFIAL</sequence>
<evidence type="ECO:0000313" key="1">
    <source>
        <dbReference type="EMBL" id="GFR60924.1"/>
    </source>
</evidence>
<dbReference type="Proteomes" id="UP000762676">
    <property type="component" value="Unassembled WGS sequence"/>
</dbReference>
<protein>
    <submittedName>
        <fullName evidence="1">Uncharacterized protein</fullName>
    </submittedName>
</protein>
<name>A0AAV4EK04_9GAST</name>
<dbReference type="AlphaFoldDB" id="A0AAV4EK04"/>